<proteinExistence type="predicted"/>
<comment type="caution">
    <text evidence="2">The sequence shown here is derived from an EMBL/GenBank/DDBJ whole genome shotgun (WGS) entry which is preliminary data.</text>
</comment>
<name>A0A9N9EIT1_9GLOM</name>
<gene>
    <name evidence="2" type="ORF">DERYTH_LOCUS11552</name>
</gene>
<dbReference type="AlphaFoldDB" id="A0A9N9EIT1"/>
<evidence type="ECO:0000313" key="2">
    <source>
        <dbReference type="EMBL" id="CAG8676641.1"/>
    </source>
</evidence>
<reference evidence="2" key="1">
    <citation type="submission" date="2021-06" db="EMBL/GenBank/DDBJ databases">
        <authorList>
            <person name="Kallberg Y."/>
            <person name="Tangrot J."/>
            <person name="Rosling A."/>
        </authorList>
    </citation>
    <scope>NUCLEOTIDE SEQUENCE</scope>
    <source>
        <strain evidence="2">MA453B</strain>
    </source>
</reference>
<organism evidence="2 3">
    <name type="scientific">Dentiscutata erythropus</name>
    <dbReference type="NCBI Taxonomy" id="1348616"/>
    <lineage>
        <taxon>Eukaryota</taxon>
        <taxon>Fungi</taxon>
        <taxon>Fungi incertae sedis</taxon>
        <taxon>Mucoromycota</taxon>
        <taxon>Glomeromycotina</taxon>
        <taxon>Glomeromycetes</taxon>
        <taxon>Diversisporales</taxon>
        <taxon>Gigasporaceae</taxon>
        <taxon>Dentiscutata</taxon>
    </lineage>
</organism>
<feature type="non-terminal residue" evidence="2">
    <location>
        <position position="1"/>
    </location>
</feature>
<dbReference type="EMBL" id="CAJVPY010007189">
    <property type="protein sequence ID" value="CAG8676641.1"/>
    <property type="molecule type" value="Genomic_DNA"/>
</dbReference>
<dbReference type="Proteomes" id="UP000789405">
    <property type="component" value="Unassembled WGS sequence"/>
</dbReference>
<sequence>PINNLVENLEVQATDTIIIESQREISPDRTNLLTSNDISFSSDRSPNEYAGLISGGGNDTIQKDNSHSYMSNRQNKQTLNSSSARNNSPEGFYSQQLLTSNDTTFFSDRSPNKYAGLISGGGNDILLFVILKYIVPTIINLFNLDMDNLHSHTSKRQNEQTLNSRSPSPENAHDRQSPSRGHSSKKYYDQQPSMSTTINTSALIGPFKNDLDFCLYLVKHPQLVELALNMMIADGGKKSITWKKMAKVANKFDTLFEKANQPTTRKIADYINKDNWTTFIKRHMDVIDIQKMFEEQHTVDMEVFTVDGEKALQQMNISGSFTTSDALSSASDTISSSDQSMVMSEIKLQESETECTQSIADSGINFPESTDQKIRVGRIMAIVSTSNSIKLKVQHLYFGSELPRTFTSSARIERSQNGELWLSEIIYLIDPFNVIRLVKFWLKDTPEILNYQFYVSFQNFTTDPLLQSILSDWYMIQNNQEKDTIDI</sequence>
<keyword evidence="3" id="KW-1185">Reference proteome</keyword>
<feature type="compositionally biased region" description="Polar residues" evidence="1">
    <location>
        <begin position="159"/>
        <end position="169"/>
    </location>
</feature>
<evidence type="ECO:0000313" key="3">
    <source>
        <dbReference type="Proteomes" id="UP000789405"/>
    </source>
</evidence>
<dbReference type="OrthoDB" id="2409700at2759"/>
<accession>A0A9N9EIT1</accession>
<feature type="non-terminal residue" evidence="2">
    <location>
        <position position="487"/>
    </location>
</feature>
<evidence type="ECO:0000256" key="1">
    <source>
        <dbReference type="SAM" id="MobiDB-lite"/>
    </source>
</evidence>
<protein>
    <submittedName>
        <fullName evidence="2">10253_t:CDS:1</fullName>
    </submittedName>
</protein>
<feature type="region of interest" description="Disordered" evidence="1">
    <location>
        <begin position="153"/>
        <end position="191"/>
    </location>
</feature>